<evidence type="ECO:0000313" key="2">
    <source>
        <dbReference type="Proteomes" id="UP001156903"/>
    </source>
</evidence>
<reference evidence="2" key="1">
    <citation type="journal article" date="2019" name="Int. J. Syst. Evol. Microbiol.">
        <title>The Global Catalogue of Microorganisms (GCM) 10K type strain sequencing project: providing services to taxonomists for standard genome sequencing and annotation.</title>
        <authorList>
            <consortium name="The Broad Institute Genomics Platform"/>
            <consortium name="The Broad Institute Genome Sequencing Center for Infectious Disease"/>
            <person name="Wu L."/>
            <person name="Ma J."/>
        </authorList>
    </citation>
    <scope>NUCLEOTIDE SEQUENCE [LARGE SCALE GENOMIC DNA]</scope>
    <source>
        <strain evidence="2">NBRC 109341</strain>
    </source>
</reference>
<sequence length="564" mass="61941">MTEVIKHLSAAEREQMSAQARRIAETPATQVDARSGEKFVFVAHFDGTNNDKGNIKLSGNPHQTNVADLHDQMAPQMRGNDNFRSAYYPGVGTDAGVKGYRDVLLPSEEMRSTAVRAYNEFNDQAAEWLREHPQADPITSLQVMATGFSRGGGTAAVFSQLLYENGLTDPKTGQQLVPPGQLGLAGALILDPVTTGYGGNVAFSPASKNITVVRAQNEYREWFKGVDHSAHPGVTTVEVMGNHCNIGGGYDRGISARVLEGATEWFRRGGVPIRDVLPEKRHDGTAAVYHERDIPKTDQIAQASRSTIARAMWPAGSLMVEGAAEAADYPVTHDPRQGLHAQRQLDPVARPEMHVHDGWRRFQGAEATVWRKAYPLPNGQTASTVMVERDFPGRDRDRIDMHLLQTDEQGQTRELLHRRAPLGQGNDLRHQLDAAMPGAEPRRLSPAQESGAQKFREQLGPQLRQLGMNEQQVDALAAAAMKEQMRHLGQGANSQFLLSRDGSTIGLLRPYGLAHEFSVAQALGQSEQAHWREAADWERHGLAQGNGKPIMELQESAHGAMRRA</sequence>
<proteinExistence type="predicted"/>
<gene>
    <name evidence="1" type="ORF">GCM10007935_33660</name>
</gene>
<keyword evidence="2" id="KW-1185">Reference proteome</keyword>
<dbReference type="EMBL" id="BSPB01000038">
    <property type="protein sequence ID" value="GLS15929.1"/>
    <property type="molecule type" value="Genomic_DNA"/>
</dbReference>
<organism evidence="1 2">
    <name type="scientific">Hydrogenophaga electricum</name>
    <dbReference type="NCBI Taxonomy" id="1230953"/>
    <lineage>
        <taxon>Bacteria</taxon>
        <taxon>Pseudomonadati</taxon>
        <taxon>Pseudomonadota</taxon>
        <taxon>Betaproteobacteria</taxon>
        <taxon>Burkholderiales</taxon>
        <taxon>Comamonadaceae</taxon>
        <taxon>Hydrogenophaga</taxon>
    </lineage>
</organism>
<evidence type="ECO:0008006" key="3">
    <source>
        <dbReference type="Google" id="ProtNLM"/>
    </source>
</evidence>
<comment type="caution">
    <text evidence="1">The sequence shown here is derived from an EMBL/GenBank/DDBJ whole genome shotgun (WGS) entry which is preliminary data.</text>
</comment>
<protein>
    <recommendedName>
        <fullName evidence="3">DUF2235 domain-containing protein</fullName>
    </recommendedName>
</protein>
<dbReference type="RefSeq" id="WP_284308739.1">
    <property type="nucleotide sequence ID" value="NZ_BSPB01000038.1"/>
</dbReference>
<name>A0ABQ6CB63_9BURK</name>
<accession>A0ABQ6CB63</accession>
<dbReference type="Proteomes" id="UP001156903">
    <property type="component" value="Unassembled WGS sequence"/>
</dbReference>
<evidence type="ECO:0000313" key="1">
    <source>
        <dbReference type="EMBL" id="GLS15929.1"/>
    </source>
</evidence>